<dbReference type="PANTHER" id="PTHR36932">
    <property type="entry name" value="CAPSULAR POLYSACCHARIDE BIOSYNTHESIS PROTEIN"/>
    <property type="match status" value="1"/>
</dbReference>
<dbReference type="PANTHER" id="PTHR36932:SF1">
    <property type="entry name" value="CAPSULAR POLYSACCHARIDE BIOSYNTHESIS PROTEIN"/>
    <property type="match status" value="1"/>
</dbReference>
<name>A0A7Y6QAA9_9HYPH</name>
<protein>
    <submittedName>
        <fullName evidence="1">Phenylacetate--CoA ligase family protein</fullName>
    </submittedName>
</protein>
<keyword evidence="2" id="KW-1185">Reference proteome</keyword>
<proteinExistence type="predicted"/>
<accession>A0A7Y6QAA9</accession>
<dbReference type="InterPro" id="IPR042099">
    <property type="entry name" value="ANL_N_sf"/>
</dbReference>
<dbReference type="InterPro" id="IPR053158">
    <property type="entry name" value="CapK_Type1_Caps_Biosynth"/>
</dbReference>
<evidence type="ECO:0000313" key="2">
    <source>
        <dbReference type="Proteomes" id="UP000520198"/>
    </source>
</evidence>
<evidence type="ECO:0000313" key="1">
    <source>
        <dbReference type="EMBL" id="NVD41959.1"/>
    </source>
</evidence>
<organism evidence="1 2">
    <name type="scientific">Ensifer oleiphilus</name>
    <dbReference type="NCBI Taxonomy" id="2742698"/>
    <lineage>
        <taxon>Bacteria</taxon>
        <taxon>Pseudomonadati</taxon>
        <taxon>Pseudomonadota</taxon>
        <taxon>Alphaproteobacteria</taxon>
        <taxon>Hyphomicrobiales</taxon>
        <taxon>Rhizobiaceae</taxon>
        <taxon>Sinorhizobium/Ensifer group</taxon>
        <taxon>Ensifer</taxon>
    </lineage>
</organism>
<keyword evidence="1" id="KW-0436">Ligase</keyword>
<dbReference type="Gene3D" id="3.40.50.12780">
    <property type="entry name" value="N-terminal domain of ligase-like"/>
    <property type="match status" value="1"/>
</dbReference>
<dbReference type="SUPFAM" id="SSF56801">
    <property type="entry name" value="Acetyl-CoA synthetase-like"/>
    <property type="match status" value="1"/>
</dbReference>
<gene>
    <name evidence="1" type="ORF">HT585_24125</name>
</gene>
<dbReference type="Proteomes" id="UP000520198">
    <property type="component" value="Unassembled WGS sequence"/>
</dbReference>
<comment type="caution">
    <text evidence="1">The sequence shown here is derived from an EMBL/GenBank/DDBJ whole genome shotgun (WGS) entry which is preliminary data.</text>
</comment>
<dbReference type="EMBL" id="JABWDU010000007">
    <property type="protein sequence ID" value="NVD41959.1"/>
    <property type="molecule type" value="Genomic_DNA"/>
</dbReference>
<dbReference type="AlphaFoldDB" id="A0A7Y6QAA9"/>
<reference evidence="1 2" key="1">
    <citation type="submission" date="2020-06" db="EMBL/GenBank/DDBJ databases">
        <authorList>
            <person name="Grouzdev D.S."/>
        </authorList>
    </citation>
    <scope>NUCLEOTIDE SEQUENCE [LARGE SCALE GENOMIC DNA]</scope>
    <source>
        <strain evidence="1 2">HO-A22</strain>
    </source>
</reference>
<sequence length="431" mass="47206">MLSRQRAELQSMLRHAVHSSPYYRDTIGAPVARGAPLEDFPALTKRVLMENFDRIVTDTRLNRRQVEQHLDGDNPGGLLLGEFNVAATGGTTGERGITAFDRAAWLAAIATMLRFQRIVGIDETTRSMAVFASSPIHISHRIGAELRAIRPNAPGLNVLMPIETIVETLNAYQPQVISTYPSFVRVLAAEQQAGRLRIKPRLIRTSAETLTQDVRNIAAETWQSTVADSYVCTEAGPMGHECLCADGLHLAEDAFVFEVVDADNRPLRNGIEGAKLLVTTLTNRIVPLVRYEISDIVTMATEPCSCGLPFWRIASITGRREEMLRFPRRGGGTVNVHAHRLRSPLTSSAGVRQFQFAPLREGLEIRVSVFPGVDADAVSRKIEDAVRTTLTAVDAQPSSILVKVVDAIERSGSGAKEKLVTAPATRLPDES</sequence>
<dbReference type="GO" id="GO:0016874">
    <property type="term" value="F:ligase activity"/>
    <property type="evidence" value="ECO:0007669"/>
    <property type="project" value="UniProtKB-KW"/>
</dbReference>